<protein>
    <submittedName>
        <fullName evidence="2">dTDP-4-amino-4,6-dideoxygalactose transaminase</fullName>
        <ecNumber evidence="2">2.6.1.59</ecNumber>
    </submittedName>
</protein>
<organism evidence="2 3">
    <name type="scientific">Paenibacillus plantiphilus</name>
    <dbReference type="NCBI Taxonomy" id="2905650"/>
    <lineage>
        <taxon>Bacteria</taxon>
        <taxon>Bacillati</taxon>
        <taxon>Bacillota</taxon>
        <taxon>Bacilli</taxon>
        <taxon>Bacillales</taxon>
        <taxon>Paenibacillaceae</taxon>
        <taxon>Paenibacillus</taxon>
    </lineage>
</organism>
<evidence type="ECO:0000313" key="3">
    <source>
        <dbReference type="Proteomes" id="UP000838686"/>
    </source>
</evidence>
<dbReference type="InterPro" id="IPR000653">
    <property type="entry name" value="DegT/StrS_aminotransferase"/>
</dbReference>
<proteinExistence type="inferred from homology"/>
<dbReference type="InterPro" id="IPR015421">
    <property type="entry name" value="PyrdxlP-dep_Trfase_major"/>
</dbReference>
<dbReference type="Gene3D" id="3.40.640.10">
    <property type="entry name" value="Type I PLP-dependent aspartate aminotransferase-like (Major domain)"/>
    <property type="match status" value="1"/>
</dbReference>
<keyword evidence="3" id="KW-1185">Reference proteome</keyword>
<dbReference type="EMBL" id="CAKMMF010000007">
    <property type="protein sequence ID" value="CAH1201516.1"/>
    <property type="molecule type" value="Genomic_DNA"/>
</dbReference>
<reference evidence="2" key="1">
    <citation type="submission" date="2022-01" db="EMBL/GenBank/DDBJ databases">
        <authorList>
            <person name="Criscuolo A."/>
        </authorList>
    </citation>
    <scope>NUCLEOTIDE SEQUENCE</scope>
    <source>
        <strain evidence="2">CIP111893</strain>
    </source>
</reference>
<dbReference type="SUPFAM" id="SSF53383">
    <property type="entry name" value="PLP-dependent transferases"/>
    <property type="match status" value="1"/>
</dbReference>
<dbReference type="InterPro" id="IPR015422">
    <property type="entry name" value="PyrdxlP-dep_Trfase_small"/>
</dbReference>
<dbReference type="PANTHER" id="PTHR30244:SF34">
    <property type="entry name" value="DTDP-4-AMINO-4,6-DIDEOXYGALACTOSE TRANSAMINASE"/>
    <property type="match status" value="1"/>
</dbReference>
<dbReference type="Pfam" id="PF01041">
    <property type="entry name" value="DegT_DnrJ_EryC1"/>
    <property type="match status" value="1"/>
</dbReference>
<dbReference type="PIRSF" id="PIRSF000390">
    <property type="entry name" value="PLP_StrS"/>
    <property type="match status" value="1"/>
</dbReference>
<dbReference type="Gene3D" id="3.90.1150.10">
    <property type="entry name" value="Aspartate Aminotransferase, domain 1"/>
    <property type="match status" value="1"/>
</dbReference>
<accession>A0ABN8GBD1</accession>
<dbReference type="InterPro" id="IPR012749">
    <property type="entry name" value="WecE-like"/>
</dbReference>
<dbReference type="Proteomes" id="UP000838686">
    <property type="component" value="Unassembled WGS sequence"/>
</dbReference>
<keyword evidence="2" id="KW-0808">Transferase</keyword>
<comment type="caution">
    <text evidence="2">The sequence shown here is derived from an EMBL/GenBank/DDBJ whole genome shotgun (WGS) entry which is preliminary data.</text>
</comment>
<keyword evidence="2" id="KW-0032">Aminotransferase</keyword>
<dbReference type="InterPro" id="IPR015424">
    <property type="entry name" value="PyrdxlP-dep_Trfase"/>
</dbReference>
<dbReference type="NCBIfam" id="TIGR02379">
    <property type="entry name" value="ECA_wecE"/>
    <property type="match status" value="1"/>
</dbReference>
<comment type="similarity">
    <text evidence="1">Belongs to the DegT/DnrJ/EryC1 family.</text>
</comment>
<dbReference type="GO" id="GO:0019180">
    <property type="term" value="F:dTDP-4-amino-4,6-dideoxygalactose transaminase activity"/>
    <property type="evidence" value="ECO:0007669"/>
    <property type="project" value="UniProtKB-EC"/>
</dbReference>
<sequence>MIPFNKPLITGEEDAYIRKTMETGRFAGDGPFTELCSRWLEDTLGCSRALLTTSCTHALEMAAILLDIAEGDEIIVPSFTFVSTANAFVLRGAKLVFVDIRPDTMNMNEMLIEKAITHRTKAIVPVHYAGVSCEMDMIMKLAHQYNLIVIEDAAHALMSKYRDKYVGTIGHLSCFSFHESKNYHCGEGGALIINDVRFVERAEVIREKGTNRTRYLQGSIDKYTWIDIGSSYLLSELNAAFLYPQLLLADSIQADRLRSWHTYYHALEECMHDNKLMLPAIPGDAKHNGHIFYVKVENQAVRNGIMSYLKQNGVSTAFHYVPLHSSAMGRRYGTFNGADIHTTTESERIVRLPMYFGLQQEDIHYTARLIKQYFSV</sequence>
<name>A0ABN8GBD1_9BACL</name>
<evidence type="ECO:0000256" key="1">
    <source>
        <dbReference type="RuleBase" id="RU004508"/>
    </source>
</evidence>
<dbReference type="CDD" id="cd00616">
    <property type="entry name" value="AHBA_syn"/>
    <property type="match status" value="1"/>
</dbReference>
<keyword evidence="1" id="KW-0663">Pyridoxal phosphate</keyword>
<dbReference type="PANTHER" id="PTHR30244">
    <property type="entry name" value="TRANSAMINASE"/>
    <property type="match status" value="1"/>
</dbReference>
<dbReference type="EC" id="2.6.1.59" evidence="2"/>
<gene>
    <name evidence="2" type="primary">wecE</name>
    <name evidence="2" type="ORF">PAECIP111893_01640</name>
</gene>
<dbReference type="NCBIfam" id="NF008687">
    <property type="entry name" value="PRK11706.1"/>
    <property type="match status" value="1"/>
</dbReference>
<dbReference type="RefSeq" id="WP_236339981.1">
    <property type="nucleotide sequence ID" value="NZ_CAKMMF010000007.1"/>
</dbReference>
<evidence type="ECO:0000313" key="2">
    <source>
        <dbReference type="EMBL" id="CAH1201516.1"/>
    </source>
</evidence>